<dbReference type="AlphaFoldDB" id="A0A1H1VT11"/>
<proteinExistence type="predicted"/>
<organism evidence="1 2">
    <name type="scientific">Actinoplanes derwentensis</name>
    <dbReference type="NCBI Taxonomy" id="113562"/>
    <lineage>
        <taxon>Bacteria</taxon>
        <taxon>Bacillati</taxon>
        <taxon>Actinomycetota</taxon>
        <taxon>Actinomycetes</taxon>
        <taxon>Micromonosporales</taxon>
        <taxon>Micromonosporaceae</taxon>
        <taxon>Actinoplanes</taxon>
    </lineage>
</organism>
<name>A0A1H1VT11_9ACTN</name>
<keyword evidence="2" id="KW-1185">Reference proteome</keyword>
<dbReference type="Proteomes" id="UP000198688">
    <property type="component" value="Chromosome I"/>
</dbReference>
<evidence type="ECO:0000313" key="2">
    <source>
        <dbReference type="Proteomes" id="UP000198688"/>
    </source>
</evidence>
<protein>
    <submittedName>
        <fullName evidence="1">Uncharacterized protein</fullName>
    </submittedName>
</protein>
<dbReference type="RefSeq" id="WP_092543402.1">
    <property type="nucleotide sequence ID" value="NZ_BOMJ01000011.1"/>
</dbReference>
<accession>A0A1H1VT11</accession>
<gene>
    <name evidence="1" type="ORF">SAMN04489716_1873</name>
</gene>
<sequence>MRRLGNLADRLLARFVPEVEAAAACTPGQFWGFCYCASNGAYYCKNCQLLASCDDRCASTYTKIGTC</sequence>
<dbReference type="OrthoDB" id="4333478at2"/>
<evidence type="ECO:0000313" key="1">
    <source>
        <dbReference type="EMBL" id="SDS88074.1"/>
    </source>
</evidence>
<dbReference type="STRING" id="113562.SAMN04489716_1873"/>
<dbReference type="EMBL" id="LT629758">
    <property type="protein sequence ID" value="SDS88074.1"/>
    <property type="molecule type" value="Genomic_DNA"/>
</dbReference>
<reference evidence="1 2" key="1">
    <citation type="submission" date="2016-10" db="EMBL/GenBank/DDBJ databases">
        <authorList>
            <person name="de Groot N.N."/>
        </authorList>
    </citation>
    <scope>NUCLEOTIDE SEQUENCE [LARGE SCALE GENOMIC DNA]</scope>
    <source>
        <strain evidence="1 2">DSM 43941</strain>
    </source>
</reference>